<dbReference type="Proteomes" id="UP000812982">
    <property type="component" value="Unassembled WGS sequence"/>
</dbReference>
<dbReference type="EMBL" id="VOMB01000006">
    <property type="protein sequence ID" value="MBU9763106.1"/>
    <property type="molecule type" value="Genomic_DNA"/>
</dbReference>
<organism evidence="3 4">
    <name type="scientific">[Mycobacterium] fortunisiensis</name>
    <dbReference type="NCBI Taxonomy" id="2600579"/>
    <lineage>
        <taxon>Bacteria</taxon>
        <taxon>Bacillati</taxon>
        <taxon>Actinomycetota</taxon>
        <taxon>Actinomycetes</taxon>
        <taxon>Mycobacteriales</taxon>
        <taxon>Mycobacteriaceae</taxon>
        <taxon>Mycolicibacterium</taxon>
    </lineage>
</organism>
<dbReference type="Pfam" id="PF11139">
    <property type="entry name" value="SfLAP"/>
    <property type="match status" value="1"/>
</dbReference>
<feature type="transmembrane region" description="Helical" evidence="2">
    <location>
        <begin position="6"/>
        <end position="26"/>
    </location>
</feature>
<comment type="caution">
    <text evidence="3">The sequence shown here is derived from an EMBL/GenBank/DDBJ whole genome shotgun (WGS) entry which is preliminary data.</text>
</comment>
<gene>
    <name evidence="3" type="ORF">FR943_04510</name>
</gene>
<keyword evidence="2" id="KW-0812">Transmembrane</keyword>
<proteinExistence type="predicted"/>
<dbReference type="RefSeq" id="WP_217155151.1">
    <property type="nucleotide sequence ID" value="NZ_VOMB01000006.1"/>
</dbReference>
<reference evidence="3 4" key="1">
    <citation type="journal article" date="2021" name="Sci. Rep.">
        <title>Phenotypic and genomic hallmarks of a novel, potentially pathogenic rapidly growing Mycobacterium species related to the Mycobacterium fortuitum complex.</title>
        <authorList>
            <person name="Gharbi R."/>
            <person name="Khanna V."/>
            <person name="Frigui W."/>
            <person name="Mhenni B."/>
            <person name="Brosch R."/>
            <person name="Mardassi H."/>
        </authorList>
    </citation>
    <scope>NUCLEOTIDE SEQUENCE [LARGE SCALE GENOMIC DNA]</scope>
    <source>
        <strain evidence="3 4">TNTM28</strain>
    </source>
</reference>
<feature type="transmembrane region" description="Helical" evidence="2">
    <location>
        <begin position="78"/>
        <end position="99"/>
    </location>
</feature>
<evidence type="ECO:0000313" key="3">
    <source>
        <dbReference type="EMBL" id="MBU9763106.1"/>
    </source>
</evidence>
<feature type="transmembrane region" description="Helical" evidence="2">
    <location>
        <begin position="246"/>
        <end position="264"/>
    </location>
</feature>
<keyword evidence="2" id="KW-0472">Membrane</keyword>
<keyword evidence="2" id="KW-1133">Transmembrane helix</keyword>
<feature type="region of interest" description="Disordered" evidence="1">
    <location>
        <begin position="109"/>
        <end position="129"/>
    </location>
</feature>
<feature type="transmembrane region" description="Helical" evidence="2">
    <location>
        <begin position="166"/>
        <end position="194"/>
    </location>
</feature>
<feature type="compositionally biased region" description="Polar residues" evidence="1">
    <location>
        <begin position="113"/>
        <end position="129"/>
    </location>
</feature>
<accession>A0ABS6KHV4</accession>
<feature type="transmembrane region" description="Helical" evidence="2">
    <location>
        <begin position="38"/>
        <end position="58"/>
    </location>
</feature>
<feature type="transmembrane region" description="Helical" evidence="2">
    <location>
        <begin position="200"/>
        <end position="225"/>
    </location>
</feature>
<dbReference type="InterPro" id="IPR021315">
    <property type="entry name" value="Gap/Sap"/>
</dbReference>
<name>A0ABS6KHV4_9MYCO</name>
<evidence type="ECO:0000256" key="2">
    <source>
        <dbReference type="SAM" id="Phobius"/>
    </source>
</evidence>
<sequence>MWGPILVLALLTTVNPVRLGIILMVLSRPRPIKNLLAWWLGALIVGLVSLFIPLILLHTMPASANFVKDFAHPTTSPAAQYIAIGLGVLLLAGSVLMAVRSSSRASARSGVVTQSNTGRQQSTGGQTAPSSLSLLLESEEPAQEGRSAVQRLLGRIRRGWRTGSPWISFVVGLVVLPPADAAVLILAVVVASGVAIDIQIAAVAVYVIVALAVEEIILLNSVVAPERTHAVLRRLHEWSAVHQRKLVAALMAVAGAFLLLRGVAS</sequence>
<protein>
    <submittedName>
        <fullName evidence="3">GAP family protein</fullName>
    </submittedName>
</protein>
<keyword evidence="4" id="KW-1185">Reference proteome</keyword>
<evidence type="ECO:0000256" key="1">
    <source>
        <dbReference type="SAM" id="MobiDB-lite"/>
    </source>
</evidence>
<evidence type="ECO:0000313" key="4">
    <source>
        <dbReference type="Proteomes" id="UP000812982"/>
    </source>
</evidence>